<dbReference type="PANTHER" id="PTHR47447:SF21">
    <property type="entry name" value="PENTACOTRIPEPTIDE-REPEAT REGION OF PRORP DOMAIN-CONTAINING PROTEIN"/>
    <property type="match status" value="1"/>
</dbReference>
<dbReference type="EMBL" id="JBJQOH010000003">
    <property type="protein sequence ID" value="KAL3692170.1"/>
    <property type="molecule type" value="Genomic_DNA"/>
</dbReference>
<dbReference type="InterPro" id="IPR002885">
    <property type="entry name" value="PPR_rpt"/>
</dbReference>
<reference evidence="4 5" key="1">
    <citation type="submission" date="2024-09" db="EMBL/GenBank/DDBJ databases">
        <title>Chromosome-scale assembly of Riccia sorocarpa.</title>
        <authorList>
            <person name="Paukszto L."/>
        </authorList>
    </citation>
    <scope>NUCLEOTIDE SEQUENCE [LARGE SCALE GENOMIC DNA]</scope>
    <source>
        <strain evidence="4">LP-2024</strain>
        <tissue evidence="4">Aerial parts of the thallus</tissue>
    </source>
</reference>
<organism evidence="4 5">
    <name type="scientific">Riccia sorocarpa</name>
    <dbReference type="NCBI Taxonomy" id="122646"/>
    <lineage>
        <taxon>Eukaryota</taxon>
        <taxon>Viridiplantae</taxon>
        <taxon>Streptophyta</taxon>
        <taxon>Embryophyta</taxon>
        <taxon>Marchantiophyta</taxon>
        <taxon>Marchantiopsida</taxon>
        <taxon>Marchantiidae</taxon>
        <taxon>Marchantiales</taxon>
        <taxon>Ricciaceae</taxon>
        <taxon>Riccia</taxon>
    </lineage>
</organism>
<protein>
    <recommendedName>
        <fullName evidence="6">Pentatricopeptide repeat-containing protein</fullName>
    </recommendedName>
</protein>
<dbReference type="NCBIfam" id="TIGR00756">
    <property type="entry name" value="PPR"/>
    <property type="match status" value="8"/>
</dbReference>
<feature type="repeat" description="PPR" evidence="3">
    <location>
        <begin position="328"/>
        <end position="362"/>
    </location>
</feature>
<proteinExistence type="inferred from homology"/>
<evidence type="ECO:0000313" key="4">
    <source>
        <dbReference type="EMBL" id="KAL3692170.1"/>
    </source>
</evidence>
<dbReference type="SUPFAM" id="SSF48452">
    <property type="entry name" value="TPR-like"/>
    <property type="match status" value="1"/>
</dbReference>
<sequence length="532" mass="60857">MATLTFQQLQLRTHRNLQWRCMNGDLKVRDSRPSISFGGINETSIKSQLSNVPQVSSLLEALEIKDAVPRLNHDSPKRQKKNEKHFSDDQKQWYKMMNEILETKEAVPVLEKLRKSKKSLTKEAVVGTLIRLKQLRVWRSIIQICEWLADQEWWEFGYEDYSMMMLAYGKEGEAGKAEQLLQRLVSANHTPNIAIYTGLLEAYARRKMYTEAESLMQRLTNEGPAPTNITYHTLMKAYTEDNRLEDAERVFASIPGDVRPDGRSYNLMIHAYGKAGRVAKAHELYQEMKKLNLNISIVTYNTLIACQKNCRDAESIFRQMQAANVRADVFTYTALMNAYGKARRTEATQNIFDEMVAVGIRPTKTTYNVLLDAYAKSKQVDQAEIVLKKMRKDKCTPTIHSFTTLVHAYALVGRMDKAEEILRRMKGEGVAPNIFTFSTIMSGYAATKNLDKMMKKFEEMKNVGLRPNPAVYTILISAWGSQEDFEAVKFWFREMVNSGFEIDQRAKGALLNASKSPEQLKEAMALLEESGL</sequence>
<evidence type="ECO:0000256" key="3">
    <source>
        <dbReference type="PROSITE-ProRule" id="PRU00708"/>
    </source>
</evidence>
<dbReference type="Proteomes" id="UP001633002">
    <property type="component" value="Unassembled WGS sequence"/>
</dbReference>
<dbReference type="InterPro" id="IPR011990">
    <property type="entry name" value="TPR-like_helical_dom_sf"/>
</dbReference>
<dbReference type="PROSITE" id="PS51375">
    <property type="entry name" value="PPR"/>
    <property type="match status" value="7"/>
</dbReference>
<feature type="repeat" description="PPR" evidence="3">
    <location>
        <begin position="192"/>
        <end position="226"/>
    </location>
</feature>
<name>A0ABD3HPH9_9MARC</name>
<keyword evidence="5" id="KW-1185">Reference proteome</keyword>
<feature type="repeat" description="PPR" evidence="3">
    <location>
        <begin position="398"/>
        <end position="432"/>
    </location>
</feature>
<feature type="repeat" description="PPR" evidence="3">
    <location>
        <begin position="261"/>
        <end position="295"/>
    </location>
</feature>
<feature type="repeat" description="PPR" evidence="3">
    <location>
        <begin position="468"/>
        <end position="502"/>
    </location>
</feature>
<dbReference type="Pfam" id="PF13812">
    <property type="entry name" value="PPR_3"/>
    <property type="match status" value="2"/>
</dbReference>
<dbReference type="Gene3D" id="1.25.40.10">
    <property type="entry name" value="Tetratricopeptide repeat domain"/>
    <property type="match status" value="4"/>
</dbReference>
<dbReference type="AlphaFoldDB" id="A0ABD3HPH9"/>
<evidence type="ECO:0000313" key="5">
    <source>
        <dbReference type="Proteomes" id="UP001633002"/>
    </source>
</evidence>
<comment type="similarity">
    <text evidence="1">Belongs to the PPR family. P subfamily.</text>
</comment>
<keyword evidence="2" id="KW-0677">Repeat</keyword>
<evidence type="ECO:0000256" key="1">
    <source>
        <dbReference type="ARBA" id="ARBA00007626"/>
    </source>
</evidence>
<comment type="caution">
    <text evidence="4">The sequence shown here is derived from an EMBL/GenBank/DDBJ whole genome shotgun (WGS) entry which is preliminary data.</text>
</comment>
<feature type="repeat" description="PPR" evidence="3">
    <location>
        <begin position="363"/>
        <end position="397"/>
    </location>
</feature>
<feature type="repeat" description="PPR" evidence="3">
    <location>
        <begin position="433"/>
        <end position="467"/>
    </location>
</feature>
<evidence type="ECO:0000256" key="2">
    <source>
        <dbReference type="ARBA" id="ARBA00022737"/>
    </source>
</evidence>
<dbReference type="PANTHER" id="PTHR47447">
    <property type="entry name" value="OS03G0856100 PROTEIN"/>
    <property type="match status" value="1"/>
</dbReference>
<dbReference type="Pfam" id="PF13041">
    <property type="entry name" value="PPR_2"/>
    <property type="match status" value="2"/>
</dbReference>
<evidence type="ECO:0008006" key="6">
    <source>
        <dbReference type="Google" id="ProtNLM"/>
    </source>
</evidence>
<dbReference type="Pfam" id="PF01535">
    <property type="entry name" value="PPR"/>
    <property type="match status" value="1"/>
</dbReference>
<gene>
    <name evidence="4" type="ORF">R1sor_005821</name>
</gene>
<accession>A0ABD3HPH9</accession>